<dbReference type="EMBL" id="CP012541">
    <property type="protein sequence ID" value="ALF48029.1"/>
    <property type="molecule type" value="Genomic_DNA"/>
</dbReference>
<evidence type="ECO:0000256" key="1">
    <source>
        <dbReference type="ARBA" id="ARBA00001947"/>
    </source>
</evidence>
<comment type="similarity">
    <text evidence="2 8">Belongs to the peptidase M16 family.</text>
</comment>
<name>A0A0M4SV45_9BACT</name>
<sequence length="912" mass="103491">MRKILLLFCLAMGLFALQNDKDMLNGELKNGLKYYIKENKFPQKTAIFYLVINSGSTDEKDGEQGLAHFLEHMAFNGSRDFSKNELIKQLESLGVKFGADLNAQTSYDQTSYVLTINVNEKNLQDTFKVFSNWIDGVKIDPKELDKERGVIIEEERQRNTPGYRLYLAQTKDIFEGSIYLKRVPIGDMNVIKSVDAKHMQEFYERLYQPRFMSFVVVGDFDKNEIKSLIEKSFSQAKNTNSYIHPEKNISFKSGLNIFNYDSNETGMELIRLSYFDKFSPVLNEADAKRNLEDALIASLINMLYEQKNANNSSNLSTDFIAQTLQAKQKIYSFETNVLGGDFNASLKDMLGVIKGIKEFGFNKDDFEDVKKAFVANVDAKFKRSKTKKSSAYAGQILNMIENGGFVLSDEDDKELSLKLLNEITLADVNARFRQILAISDERVRIFSKDGYKLSKDEFLKLFAKAPAYNTSLSANNNDKSLGNENLEPKEISSRSFDEKNGIYTYKMQNGSQVIFKPLATKKDSVLFAAVSKGGTSNLADPKLGSFAVALTNESGVGKFNNYELSKTLNGKIVSYEKNIEGLTQGFYGSSSTSDLSSLLAIINLEFNAPRADSHVLERIKQRAKDELAKEQNLPEYKFSTEFSKFFYENNKRVAPLEMAQIDALKLNELKEIIKNKFTNVASYTFVIIGDTDEERLFPLVKKYIATLPKLGEAEEFKDDGVRSINGQHTFKREYQSTKRSDVGINIINSDAKYSFEGAIKLRALSEILKTALREKIREDKGQTYGFSLNAKLSRYPFEHLDMLISFTCDPANTDKIIAEIKEIIASIKRSGAILPKHLEDFKAQSEISIKKDYEKPEFWQKLIISNKIFNTPLYTADEYISAVKAITNEDIKEAAKLYLDDKNMVISINNPK</sequence>
<evidence type="ECO:0000256" key="5">
    <source>
        <dbReference type="ARBA" id="ARBA00022801"/>
    </source>
</evidence>
<protein>
    <submittedName>
        <fullName evidence="12">Zinc-dependent peptidase, M16 family</fullName>
    </submittedName>
</protein>
<keyword evidence="3" id="KW-0645">Protease</keyword>
<feature type="domain" description="Peptidase M16 C-terminal" evidence="11">
    <location>
        <begin position="194"/>
        <end position="372"/>
    </location>
</feature>
<dbReference type="RefSeq" id="WP_054196972.1">
    <property type="nucleotide sequence ID" value="NZ_CABMKQ010000042.1"/>
</dbReference>
<evidence type="ECO:0000313" key="13">
    <source>
        <dbReference type="Proteomes" id="UP000066049"/>
    </source>
</evidence>
<dbReference type="AlphaFoldDB" id="A0A0M4SV45"/>
<dbReference type="InterPro" id="IPR001431">
    <property type="entry name" value="Pept_M16_Zn_BS"/>
</dbReference>
<dbReference type="Pfam" id="PF00675">
    <property type="entry name" value="Peptidase_M16"/>
    <property type="match status" value="1"/>
</dbReference>
<evidence type="ECO:0000256" key="6">
    <source>
        <dbReference type="ARBA" id="ARBA00022833"/>
    </source>
</evidence>
<evidence type="ECO:0000256" key="8">
    <source>
        <dbReference type="RuleBase" id="RU004447"/>
    </source>
</evidence>
<reference evidence="13" key="1">
    <citation type="submission" date="2015-08" db="EMBL/GenBank/DDBJ databases">
        <title>Comparative genomics of the Campylobacter concisus group.</title>
        <authorList>
            <person name="Miller W.G."/>
            <person name="Yee E."/>
            <person name="Chapman M.H."/>
            <person name="Huynh S."/>
            <person name="Bono J.L."/>
            <person name="On S.L.W."/>
            <person name="St Leger J."/>
            <person name="Foster G."/>
            <person name="Parker C.T."/>
        </authorList>
    </citation>
    <scope>NUCLEOTIDE SEQUENCE [LARGE SCALE GENOMIC DNA]</scope>
    <source>
        <strain evidence="13">ATCC 33237</strain>
    </source>
</reference>
<organism evidence="12 13">
    <name type="scientific">Campylobacter concisus</name>
    <dbReference type="NCBI Taxonomy" id="199"/>
    <lineage>
        <taxon>Bacteria</taxon>
        <taxon>Pseudomonadati</taxon>
        <taxon>Campylobacterota</taxon>
        <taxon>Epsilonproteobacteria</taxon>
        <taxon>Campylobacterales</taxon>
        <taxon>Campylobacteraceae</taxon>
        <taxon>Campylobacter</taxon>
    </lineage>
</organism>
<dbReference type="GO" id="GO:0046872">
    <property type="term" value="F:metal ion binding"/>
    <property type="evidence" value="ECO:0007669"/>
    <property type="project" value="UniProtKB-KW"/>
</dbReference>
<feature type="domain" description="Peptidase M16 N-terminal" evidence="10">
    <location>
        <begin position="37"/>
        <end position="157"/>
    </location>
</feature>
<dbReference type="GO" id="GO:0004222">
    <property type="term" value="F:metalloendopeptidase activity"/>
    <property type="evidence" value="ECO:0007669"/>
    <property type="project" value="InterPro"/>
</dbReference>
<dbReference type="InterPro" id="IPR011765">
    <property type="entry name" value="Pept_M16_N"/>
</dbReference>
<comment type="cofactor">
    <cofactor evidence="1">
        <name>Zn(2+)</name>
        <dbReference type="ChEBI" id="CHEBI:29105"/>
    </cofactor>
</comment>
<dbReference type="PROSITE" id="PS00143">
    <property type="entry name" value="INSULINASE"/>
    <property type="match status" value="1"/>
</dbReference>
<dbReference type="PANTHER" id="PTHR43690">
    <property type="entry name" value="NARDILYSIN"/>
    <property type="match status" value="1"/>
</dbReference>
<feature type="signal peptide" evidence="9">
    <location>
        <begin position="1"/>
        <end position="18"/>
    </location>
</feature>
<keyword evidence="9" id="KW-0732">Signal</keyword>
<dbReference type="PATRIC" id="fig|199.248.peg.1421"/>
<evidence type="ECO:0000256" key="3">
    <source>
        <dbReference type="ARBA" id="ARBA00022670"/>
    </source>
</evidence>
<dbReference type="InterPro" id="IPR011249">
    <property type="entry name" value="Metalloenz_LuxS/M16"/>
</dbReference>
<keyword evidence="7" id="KW-0482">Metalloprotease</keyword>
<evidence type="ECO:0000259" key="11">
    <source>
        <dbReference type="Pfam" id="PF05193"/>
    </source>
</evidence>
<dbReference type="GeneID" id="28663054"/>
<dbReference type="SUPFAM" id="SSF63411">
    <property type="entry name" value="LuxS/MPP-like metallohydrolase"/>
    <property type="match status" value="4"/>
</dbReference>
<evidence type="ECO:0000256" key="2">
    <source>
        <dbReference type="ARBA" id="ARBA00007261"/>
    </source>
</evidence>
<accession>A0A0M4SV45</accession>
<keyword evidence="5" id="KW-0378">Hydrolase</keyword>
<feature type="domain" description="Peptidase M16 C-terminal" evidence="11">
    <location>
        <begin position="666"/>
        <end position="837"/>
    </location>
</feature>
<keyword evidence="4" id="KW-0479">Metal-binding</keyword>
<evidence type="ECO:0000256" key="4">
    <source>
        <dbReference type="ARBA" id="ARBA00022723"/>
    </source>
</evidence>
<proteinExistence type="inferred from homology"/>
<dbReference type="Gene3D" id="3.30.830.10">
    <property type="entry name" value="Metalloenzyme, LuxS/M16 peptidase-like"/>
    <property type="match status" value="4"/>
</dbReference>
<dbReference type="PANTHER" id="PTHR43690:SF34">
    <property type="entry name" value="ZINC PROTEASE PQQL-LIKE"/>
    <property type="match status" value="1"/>
</dbReference>
<feature type="chain" id="PRO_5005801874" evidence="9">
    <location>
        <begin position="19"/>
        <end position="912"/>
    </location>
</feature>
<dbReference type="Pfam" id="PF05193">
    <property type="entry name" value="Peptidase_M16_C"/>
    <property type="match status" value="2"/>
</dbReference>
<dbReference type="InterPro" id="IPR007863">
    <property type="entry name" value="Peptidase_M16_C"/>
</dbReference>
<dbReference type="GO" id="GO:0006508">
    <property type="term" value="P:proteolysis"/>
    <property type="evidence" value="ECO:0007669"/>
    <property type="project" value="UniProtKB-KW"/>
</dbReference>
<evidence type="ECO:0000256" key="9">
    <source>
        <dbReference type="SAM" id="SignalP"/>
    </source>
</evidence>
<dbReference type="Proteomes" id="UP000066049">
    <property type="component" value="Chromosome"/>
</dbReference>
<evidence type="ECO:0000259" key="10">
    <source>
        <dbReference type="Pfam" id="PF00675"/>
    </source>
</evidence>
<gene>
    <name evidence="12" type="ORF">CCON33237_1375</name>
</gene>
<evidence type="ECO:0000313" key="12">
    <source>
        <dbReference type="EMBL" id="ALF48029.1"/>
    </source>
</evidence>
<dbReference type="InterPro" id="IPR050626">
    <property type="entry name" value="Peptidase_M16"/>
</dbReference>
<evidence type="ECO:0000256" key="7">
    <source>
        <dbReference type="ARBA" id="ARBA00023049"/>
    </source>
</evidence>
<keyword evidence="6" id="KW-0862">Zinc</keyword>
<dbReference type="KEGG" id="ccoc:CCON33237_1375"/>